<keyword evidence="5 7" id="KW-0520">NAD</keyword>
<dbReference type="PIRSF" id="PIRSF500134">
    <property type="entry name" value="UDPglc_DH_bac"/>
    <property type="match status" value="1"/>
</dbReference>
<reference evidence="9 10" key="1">
    <citation type="journal article" date="2019" name="Int. J. Syst. Evol. Microbiol.">
        <title>The Global Catalogue of Microorganisms (GCM) 10K type strain sequencing project: providing services to taxonomists for standard genome sequencing and annotation.</title>
        <authorList>
            <consortium name="The Broad Institute Genomics Platform"/>
            <consortium name="The Broad Institute Genome Sequencing Center for Infectious Disease"/>
            <person name="Wu L."/>
            <person name="Ma J."/>
        </authorList>
    </citation>
    <scope>NUCLEOTIDE SEQUENCE [LARGE SCALE GENOMIC DNA]</scope>
    <source>
        <strain evidence="9 10">JCM 13022</strain>
    </source>
</reference>
<protein>
    <recommendedName>
        <fullName evidence="3 7">UDP-glucose 6-dehydrogenase</fullName>
        <ecNumber evidence="3 7">1.1.1.22</ecNumber>
    </recommendedName>
</protein>
<dbReference type="SUPFAM" id="SSF52413">
    <property type="entry name" value="UDP-glucose/GDP-mannose dehydrogenase C-terminal domain"/>
    <property type="match status" value="1"/>
</dbReference>
<name>A0ABN1VLT1_9PSEU</name>
<dbReference type="Pfam" id="PF00984">
    <property type="entry name" value="UDPG_MGDP_dh"/>
    <property type="match status" value="1"/>
</dbReference>
<evidence type="ECO:0000313" key="10">
    <source>
        <dbReference type="Proteomes" id="UP001500467"/>
    </source>
</evidence>
<dbReference type="InterPro" id="IPR014027">
    <property type="entry name" value="UDP-Glc/GDP-Man_DH_C"/>
</dbReference>
<dbReference type="EC" id="1.1.1.22" evidence="3 7"/>
<proteinExistence type="inferred from homology"/>
<evidence type="ECO:0000256" key="2">
    <source>
        <dbReference type="ARBA" id="ARBA00006601"/>
    </source>
</evidence>
<comment type="pathway">
    <text evidence="1">Nucleotide-sugar biosynthesis; UDP-alpha-D-glucuronate biosynthesis; UDP-alpha-D-glucuronate from UDP-alpha-D-glucose: step 1/1.</text>
</comment>
<evidence type="ECO:0000256" key="4">
    <source>
        <dbReference type="ARBA" id="ARBA00023002"/>
    </source>
</evidence>
<dbReference type="Gene3D" id="3.40.50.720">
    <property type="entry name" value="NAD(P)-binding Rossmann-like Domain"/>
    <property type="match status" value="2"/>
</dbReference>
<dbReference type="InterPro" id="IPR017476">
    <property type="entry name" value="UDP-Glc/GDP-Man"/>
</dbReference>
<dbReference type="InterPro" id="IPR036291">
    <property type="entry name" value="NAD(P)-bd_dom_sf"/>
</dbReference>
<dbReference type="InterPro" id="IPR014026">
    <property type="entry name" value="UDP-Glc/GDP-Man_DH_dimer"/>
</dbReference>
<dbReference type="SMART" id="SM00984">
    <property type="entry name" value="UDPG_MGDP_dh_C"/>
    <property type="match status" value="1"/>
</dbReference>
<dbReference type="InterPro" id="IPR008927">
    <property type="entry name" value="6-PGluconate_DH-like_C_sf"/>
</dbReference>
<comment type="catalytic activity">
    <reaction evidence="6 7">
        <text>UDP-alpha-D-glucose + 2 NAD(+) + H2O = UDP-alpha-D-glucuronate + 2 NADH + 3 H(+)</text>
        <dbReference type="Rhea" id="RHEA:23596"/>
        <dbReference type="ChEBI" id="CHEBI:15377"/>
        <dbReference type="ChEBI" id="CHEBI:15378"/>
        <dbReference type="ChEBI" id="CHEBI:57540"/>
        <dbReference type="ChEBI" id="CHEBI:57945"/>
        <dbReference type="ChEBI" id="CHEBI:58052"/>
        <dbReference type="ChEBI" id="CHEBI:58885"/>
        <dbReference type="EC" id="1.1.1.22"/>
    </reaction>
</comment>
<dbReference type="SUPFAM" id="SSF48179">
    <property type="entry name" value="6-phosphogluconate dehydrogenase C-terminal domain-like"/>
    <property type="match status" value="1"/>
</dbReference>
<comment type="caution">
    <text evidence="9">The sequence shown here is derived from an EMBL/GenBank/DDBJ whole genome shotgun (WGS) entry which is preliminary data.</text>
</comment>
<dbReference type="Proteomes" id="UP001500467">
    <property type="component" value="Unassembled WGS sequence"/>
</dbReference>
<dbReference type="PIRSF" id="PIRSF000124">
    <property type="entry name" value="UDPglc_GDPman_dh"/>
    <property type="match status" value="1"/>
</dbReference>
<dbReference type="Gene3D" id="1.20.5.100">
    <property type="entry name" value="Cytochrome c1, transmembrane anchor, C-terminal"/>
    <property type="match status" value="1"/>
</dbReference>
<dbReference type="Pfam" id="PF03721">
    <property type="entry name" value="UDPG_MGDP_dh_N"/>
    <property type="match status" value="1"/>
</dbReference>
<evidence type="ECO:0000256" key="6">
    <source>
        <dbReference type="ARBA" id="ARBA00047473"/>
    </source>
</evidence>
<evidence type="ECO:0000256" key="3">
    <source>
        <dbReference type="ARBA" id="ARBA00012954"/>
    </source>
</evidence>
<dbReference type="PANTHER" id="PTHR43750:SF3">
    <property type="entry name" value="UDP-GLUCOSE 6-DEHYDROGENASE TUAD"/>
    <property type="match status" value="1"/>
</dbReference>
<accession>A0ABN1VLT1</accession>
<keyword evidence="10" id="KW-1185">Reference proteome</keyword>
<gene>
    <name evidence="9" type="ORF">GCM10009675_40270</name>
</gene>
<dbReference type="Pfam" id="PF03720">
    <property type="entry name" value="UDPG_MGDP_dh_C"/>
    <property type="match status" value="1"/>
</dbReference>
<evidence type="ECO:0000256" key="5">
    <source>
        <dbReference type="ARBA" id="ARBA00023027"/>
    </source>
</evidence>
<dbReference type="InterPro" id="IPR036220">
    <property type="entry name" value="UDP-Glc/GDP-Man_DH_C_sf"/>
</dbReference>
<evidence type="ECO:0000256" key="7">
    <source>
        <dbReference type="PIRNR" id="PIRNR000124"/>
    </source>
</evidence>
<evidence type="ECO:0000259" key="8">
    <source>
        <dbReference type="SMART" id="SM00984"/>
    </source>
</evidence>
<dbReference type="EMBL" id="BAAALM010000015">
    <property type="protein sequence ID" value="GAA1214184.1"/>
    <property type="molecule type" value="Genomic_DNA"/>
</dbReference>
<sequence length="296" mass="31866">MISNPEFLREGHAIHDWLNPDRIVIGADEPESTRYLSSLYTSLDAPVVETDPTSAELIKYAANTFLALKITYANTLAELCEHIGANITDVRTGIGHDPRIGNTYLDAGPGWGGPCLPKDVRALVSTGTRTTTDLGLLHALLETNAYHQRRIVTLVEQLLPRPLTGARVAVLGLAFKAATNDLRDSPALHIANLLAARRAHVTAYDPAIDASATPTAGQLTLTESATAAVAGADVVLVLTEWPEFAELPWHHLARDMRGDVVLDTRGKLDRTLLRGAGLHLRTLGEPFSEIAAARTA</sequence>
<comment type="similarity">
    <text evidence="2 7">Belongs to the UDP-glucose/GDP-mannose dehydrogenase family.</text>
</comment>
<evidence type="ECO:0000256" key="1">
    <source>
        <dbReference type="ARBA" id="ARBA00004701"/>
    </source>
</evidence>
<dbReference type="NCBIfam" id="TIGR03026">
    <property type="entry name" value="NDP-sugDHase"/>
    <property type="match status" value="1"/>
</dbReference>
<keyword evidence="4 7" id="KW-0560">Oxidoreductase</keyword>
<evidence type="ECO:0000313" key="9">
    <source>
        <dbReference type="EMBL" id="GAA1214184.1"/>
    </source>
</evidence>
<dbReference type="PANTHER" id="PTHR43750">
    <property type="entry name" value="UDP-GLUCOSE 6-DEHYDROGENASE TUAD"/>
    <property type="match status" value="1"/>
</dbReference>
<organism evidence="9 10">
    <name type="scientific">Prauserella alba</name>
    <dbReference type="NCBI Taxonomy" id="176898"/>
    <lineage>
        <taxon>Bacteria</taxon>
        <taxon>Bacillati</taxon>
        <taxon>Actinomycetota</taxon>
        <taxon>Actinomycetes</taxon>
        <taxon>Pseudonocardiales</taxon>
        <taxon>Pseudonocardiaceae</taxon>
        <taxon>Prauserella</taxon>
    </lineage>
</organism>
<feature type="domain" description="UDP-glucose/GDP-mannose dehydrogenase C-terminal" evidence="8">
    <location>
        <begin position="169"/>
        <end position="270"/>
    </location>
</feature>
<dbReference type="InterPro" id="IPR028357">
    <property type="entry name" value="UDPglc_DH_bac"/>
</dbReference>
<dbReference type="InterPro" id="IPR001732">
    <property type="entry name" value="UDP-Glc/GDP-Man_DH_N"/>
</dbReference>
<dbReference type="SUPFAM" id="SSF51735">
    <property type="entry name" value="NAD(P)-binding Rossmann-fold domains"/>
    <property type="match status" value="1"/>
</dbReference>